<dbReference type="FunFam" id="3.90.1200.10:FF:000017">
    <property type="entry name" value="Aminoglycoside phosphotransferase"/>
    <property type="match status" value="1"/>
</dbReference>
<evidence type="ECO:0000256" key="6">
    <source>
        <dbReference type="ARBA" id="ARBA00061325"/>
    </source>
</evidence>
<dbReference type="PANTHER" id="PTHR33540">
    <property type="entry name" value="TRNA THREONYLCARBAMOYLADENOSINE BIOSYNTHESIS PROTEIN TSAE"/>
    <property type="match status" value="1"/>
</dbReference>
<comment type="catalytic activity">
    <reaction evidence="5">
        <text>N-acetyl-D-muramate + ATP = N-acetyl-alpha-D-muramate 1-phosphate + ADP + H(+)</text>
        <dbReference type="Rhea" id="RHEA:53720"/>
        <dbReference type="ChEBI" id="CHEBI:15378"/>
        <dbReference type="ChEBI" id="CHEBI:28881"/>
        <dbReference type="ChEBI" id="CHEBI:30616"/>
        <dbReference type="ChEBI" id="CHEBI:137594"/>
        <dbReference type="ChEBI" id="CHEBI:456216"/>
        <dbReference type="EC" id="2.7.1.221"/>
    </reaction>
</comment>
<evidence type="ECO:0000313" key="12">
    <source>
        <dbReference type="Proteomes" id="UP000006735"/>
    </source>
</evidence>
<comment type="similarity">
    <text evidence="6">Belongs to the kinase AmgK family.</text>
</comment>
<gene>
    <name evidence="11" type="ordered locus">XOO1303</name>
</gene>
<dbReference type="GO" id="GO:0016301">
    <property type="term" value="F:kinase activity"/>
    <property type="evidence" value="ECO:0007669"/>
    <property type="project" value="UniProtKB-KW"/>
</dbReference>
<dbReference type="KEGG" id="xoo:XOO1303"/>
<comment type="catalytic activity">
    <reaction evidence="4">
        <text>N-acetyl-D-glucosamine + ATP = N-acetyl-alpha-D-glucosamine 1-phosphate + ADP + H(+)</text>
        <dbReference type="Rhea" id="RHEA:53724"/>
        <dbReference type="ChEBI" id="CHEBI:15378"/>
        <dbReference type="ChEBI" id="CHEBI:30616"/>
        <dbReference type="ChEBI" id="CHEBI:57776"/>
        <dbReference type="ChEBI" id="CHEBI:456216"/>
        <dbReference type="ChEBI" id="CHEBI:506227"/>
    </reaction>
</comment>
<sequence>MTHHFMTPTRSMTSLHPDTARDALRLHWAQQALNDPQASLQRASVDAGFRSYWRTQGRGMDRILMDAPPQLENVAPWLRMHALLGAHGVRVPQVLAPDLENGFLLLEDLGVPTLAQVLTDANADDLLDGAIGQLLLLQKIPPPADSGVFGEALLQRDASLFEEWFLDRHLGVQLDCAHAEQLQLVQRRLMDNALAQPRVFTHRDFMPRNLMPAPDGPAVLDFQDCVIGPIAYDPISLFKDTSVSWPLARVDGWLQHYHGRASAAGLPVPPLAQFLRDADWMGVQRHLKNLGIFSRLSHRDGKHWYLDNVPRFMAYLDEILPRYAELAPLIGLLDEVVKPALAARAQQATT</sequence>
<proteinExistence type="inferred from homology"/>
<accession>Q5H3B4</accession>
<keyword evidence="12" id="KW-1185">Reference proteome</keyword>
<dbReference type="InterPro" id="IPR011009">
    <property type="entry name" value="Kinase-like_dom_sf"/>
</dbReference>
<dbReference type="HOGENOM" id="CLU_021467_1_0_6"/>
<dbReference type="PANTHER" id="PTHR33540:SF1">
    <property type="entry name" value="N-ACETYLMURAMATE_N-ACETYLGLUCOSAMINE KINASE"/>
    <property type="match status" value="1"/>
</dbReference>
<protein>
    <recommendedName>
        <fullName evidence="8">N-acetylmuramate/N-acetylglucosamine kinase</fullName>
        <ecNumber evidence="7">2.7.1.221</ecNumber>
    </recommendedName>
    <alternativeName>
        <fullName evidence="9">Anomeric sugar kinase</fullName>
    </alternativeName>
</protein>
<dbReference type="EMBL" id="AE013598">
    <property type="protein sequence ID" value="AAW74557.1"/>
    <property type="molecule type" value="Genomic_DNA"/>
</dbReference>
<dbReference type="STRING" id="291331.XOO1303"/>
<evidence type="ECO:0000256" key="4">
    <source>
        <dbReference type="ARBA" id="ARBA00051906"/>
    </source>
</evidence>
<dbReference type="Gene3D" id="3.30.200.20">
    <property type="entry name" value="Phosphorylase Kinase, domain 1"/>
    <property type="match status" value="1"/>
</dbReference>
<evidence type="ECO:0000256" key="2">
    <source>
        <dbReference type="ARBA" id="ARBA00022741"/>
    </source>
</evidence>
<evidence type="ECO:0000256" key="1">
    <source>
        <dbReference type="ARBA" id="ARBA00022679"/>
    </source>
</evidence>
<dbReference type="SUPFAM" id="SSF56112">
    <property type="entry name" value="Protein kinase-like (PK-like)"/>
    <property type="match status" value="1"/>
</dbReference>
<evidence type="ECO:0000256" key="8">
    <source>
        <dbReference type="ARBA" id="ARBA00070481"/>
    </source>
</evidence>
<evidence type="ECO:0000259" key="10">
    <source>
        <dbReference type="Pfam" id="PF01636"/>
    </source>
</evidence>
<evidence type="ECO:0000256" key="9">
    <source>
        <dbReference type="ARBA" id="ARBA00081758"/>
    </source>
</evidence>
<keyword evidence="11" id="KW-0418">Kinase</keyword>
<dbReference type="Pfam" id="PF01636">
    <property type="entry name" value="APH"/>
    <property type="match status" value="1"/>
</dbReference>
<keyword evidence="2" id="KW-0547">Nucleotide-binding</keyword>
<evidence type="ECO:0000256" key="3">
    <source>
        <dbReference type="ARBA" id="ARBA00022840"/>
    </source>
</evidence>
<keyword evidence="3" id="KW-0067">ATP-binding</keyword>
<dbReference type="Proteomes" id="UP000006735">
    <property type="component" value="Chromosome"/>
</dbReference>
<keyword evidence="1" id="KW-0808">Transferase</keyword>
<dbReference type="Gene3D" id="3.90.1200.10">
    <property type="match status" value="1"/>
</dbReference>
<dbReference type="GO" id="GO:0005524">
    <property type="term" value="F:ATP binding"/>
    <property type="evidence" value="ECO:0007669"/>
    <property type="project" value="UniProtKB-KW"/>
</dbReference>
<organism evidence="11 12">
    <name type="scientific">Xanthomonas oryzae pv. oryzae (strain KACC10331 / KXO85)</name>
    <dbReference type="NCBI Taxonomy" id="291331"/>
    <lineage>
        <taxon>Bacteria</taxon>
        <taxon>Pseudomonadati</taxon>
        <taxon>Pseudomonadota</taxon>
        <taxon>Gammaproteobacteria</taxon>
        <taxon>Lysobacterales</taxon>
        <taxon>Lysobacteraceae</taxon>
        <taxon>Xanthomonas</taxon>
    </lineage>
</organism>
<dbReference type="EC" id="2.7.1.221" evidence="7"/>
<name>Q5H3B4_XANOR</name>
<dbReference type="FunFam" id="3.30.200.20:FF:000744">
    <property type="entry name" value="Aminoglycoside phosphotransferase"/>
    <property type="match status" value="1"/>
</dbReference>
<evidence type="ECO:0000256" key="5">
    <source>
        <dbReference type="ARBA" id="ARBA00052753"/>
    </source>
</evidence>
<dbReference type="InterPro" id="IPR002575">
    <property type="entry name" value="Aminoglycoside_PTrfase"/>
</dbReference>
<feature type="domain" description="Aminoglycoside phosphotransferase" evidence="10">
    <location>
        <begin position="40"/>
        <end position="261"/>
    </location>
</feature>
<evidence type="ECO:0000313" key="11">
    <source>
        <dbReference type="EMBL" id="AAW74557.1"/>
    </source>
</evidence>
<dbReference type="AlphaFoldDB" id="Q5H3B4"/>
<evidence type="ECO:0000256" key="7">
    <source>
        <dbReference type="ARBA" id="ARBA00066925"/>
    </source>
</evidence>
<reference evidence="11 12" key="1">
    <citation type="journal article" date="2005" name="Nucleic Acids Res.">
        <title>The genome sequence of Xanthomonas oryzae pathovar oryzae KACC10331, the bacterial blight pathogen of rice.</title>
        <authorList>
            <person name="Lee B.M."/>
            <person name="Park Y.J."/>
            <person name="Park D.S."/>
            <person name="Kang H.W."/>
            <person name="Kim J.G."/>
            <person name="Song E.S."/>
            <person name="Park I.C."/>
            <person name="Yoon U.H."/>
            <person name="Hahn J.H."/>
            <person name="Koo B.S."/>
            <person name="Lee G.B."/>
            <person name="Kim H."/>
            <person name="Park H.S."/>
            <person name="Yoon K.O."/>
            <person name="Kim J.H."/>
            <person name="Jung C.H."/>
            <person name="Koh N.H."/>
            <person name="Seo J.S."/>
            <person name="Go S.J."/>
        </authorList>
    </citation>
    <scope>NUCLEOTIDE SEQUENCE [LARGE SCALE GENOMIC DNA]</scope>
    <source>
        <strain evidence="12">KACC10331 / KXO85</strain>
    </source>
</reference>